<dbReference type="GO" id="GO:0140680">
    <property type="term" value="F:histone H3K36me/H3K36me2 demethylase activity"/>
    <property type="evidence" value="ECO:0007669"/>
    <property type="project" value="UniProtKB-EC"/>
</dbReference>
<keyword evidence="11" id="KW-0805">Transcription regulation</keyword>
<evidence type="ECO:0000256" key="13">
    <source>
        <dbReference type="ARBA" id="ARBA00023242"/>
    </source>
</evidence>
<dbReference type="Proteomes" id="UP001196413">
    <property type="component" value="Unassembled WGS sequence"/>
</dbReference>
<keyword evidence="7" id="KW-0156">Chromatin regulator</keyword>
<feature type="domain" description="RIOX1/NO66-like C-terminal winged helix" evidence="14">
    <location>
        <begin position="57"/>
        <end position="180"/>
    </location>
</feature>
<comment type="caution">
    <text evidence="15">The sequence shown here is derived from an EMBL/GenBank/DDBJ whole genome shotgun (WGS) entry which is preliminary data.</text>
</comment>
<proteinExistence type="inferred from homology"/>
<evidence type="ECO:0000256" key="11">
    <source>
        <dbReference type="ARBA" id="ARBA00023015"/>
    </source>
</evidence>
<evidence type="ECO:0000256" key="8">
    <source>
        <dbReference type="ARBA" id="ARBA00022964"/>
    </source>
</evidence>
<comment type="subcellular location">
    <subcellularLocation>
        <location evidence="2">Nucleus</location>
    </subcellularLocation>
</comment>
<dbReference type="Pfam" id="PF21233">
    <property type="entry name" value="WHD_RIOX1"/>
    <property type="match status" value="1"/>
</dbReference>
<dbReference type="GO" id="GO:0046872">
    <property type="term" value="F:metal ion binding"/>
    <property type="evidence" value="ECO:0007669"/>
    <property type="project" value="UniProtKB-KW"/>
</dbReference>
<evidence type="ECO:0000313" key="16">
    <source>
        <dbReference type="Proteomes" id="UP001196413"/>
    </source>
</evidence>
<organism evidence="15 16">
    <name type="scientific">Parelaphostrongylus tenuis</name>
    <name type="common">Meningeal worm</name>
    <dbReference type="NCBI Taxonomy" id="148309"/>
    <lineage>
        <taxon>Eukaryota</taxon>
        <taxon>Metazoa</taxon>
        <taxon>Ecdysozoa</taxon>
        <taxon>Nematoda</taxon>
        <taxon>Chromadorea</taxon>
        <taxon>Rhabditida</taxon>
        <taxon>Rhabditina</taxon>
        <taxon>Rhabditomorpha</taxon>
        <taxon>Strongyloidea</taxon>
        <taxon>Metastrongylidae</taxon>
        <taxon>Parelaphostrongylus</taxon>
    </lineage>
</organism>
<evidence type="ECO:0000256" key="10">
    <source>
        <dbReference type="ARBA" id="ARBA00023004"/>
    </source>
</evidence>
<dbReference type="EMBL" id="JAHQIW010006187">
    <property type="protein sequence ID" value="KAJ1368435.1"/>
    <property type="molecule type" value="Genomic_DNA"/>
</dbReference>
<dbReference type="GO" id="GO:0005634">
    <property type="term" value="C:nucleus"/>
    <property type="evidence" value="ECO:0007669"/>
    <property type="project" value="UniProtKB-SubCell"/>
</dbReference>
<dbReference type="Gene3D" id="3.90.930.40">
    <property type="match status" value="1"/>
</dbReference>
<evidence type="ECO:0000259" key="14">
    <source>
        <dbReference type="Pfam" id="PF21233"/>
    </source>
</evidence>
<reference evidence="15" key="1">
    <citation type="submission" date="2021-06" db="EMBL/GenBank/DDBJ databases">
        <title>Parelaphostrongylus tenuis whole genome reference sequence.</title>
        <authorList>
            <person name="Garwood T.J."/>
            <person name="Larsen P.A."/>
            <person name="Fountain-Jones N.M."/>
            <person name="Garbe J.R."/>
            <person name="Macchietto M.G."/>
            <person name="Kania S.A."/>
            <person name="Gerhold R.W."/>
            <person name="Richards J.E."/>
            <person name="Wolf T.M."/>
        </authorList>
    </citation>
    <scope>NUCLEOTIDE SEQUENCE</scope>
    <source>
        <strain evidence="15">MNPRO001-30</strain>
        <tissue evidence="15">Meninges</tissue>
    </source>
</reference>
<evidence type="ECO:0000313" key="15">
    <source>
        <dbReference type="EMBL" id="KAJ1368435.1"/>
    </source>
</evidence>
<dbReference type="InterPro" id="IPR049043">
    <property type="entry name" value="WHD_RIOX1"/>
</dbReference>
<evidence type="ECO:0000256" key="5">
    <source>
        <dbReference type="ARBA" id="ARBA00022491"/>
    </source>
</evidence>
<dbReference type="AlphaFoldDB" id="A0AAD5WFS2"/>
<sequence>MLDMGGVADTDYRLDELFEEKWKAVLDSHMTVLQNSLKEVCDGGIDIMAREFMKTALPPMLTDEEKNLSVLGSRPDILHGKPMVFRPGTKVKLIRRHAQRLIFENEDDCYIVHRMANSRVYEGRPEQNFELPTEFVSGFNTLSASYPEWTSLSEMPNDMSGEEVQEMCHLLFYHGLIMVQQLPDRVKRNVVRRNSINE</sequence>
<evidence type="ECO:0000256" key="7">
    <source>
        <dbReference type="ARBA" id="ARBA00022853"/>
    </source>
</evidence>
<evidence type="ECO:0000256" key="2">
    <source>
        <dbReference type="ARBA" id="ARBA00004123"/>
    </source>
</evidence>
<comment type="similarity">
    <text evidence="3">Belongs to the ROX family. NO66 subfamily.</text>
</comment>
<evidence type="ECO:0000256" key="3">
    <source>
        <dbReference type="ARBA" id="ARBA00010309"/>
    </source>
</evidence>
<dbReference type="EC" id="1.14.11.27" evidence="4"/>
<keyword evidence="6" id="KW-0479">Metal-binding</keyword>
<keyword evidence="10" id="KW-0408">Iron</keyword>
<keyword evidence="9" id="KW-0560">Oxidoreductase</keyword>
<dbReference type="FunFam" id="3.90.930.40:FF:000001">
    <property type="entry name" value="ribosomal oxygenase 1 isoform X1"/>
    <property type="match status" value="1"/>
</dbReference>
<evidence type="ECO:0000256" key="9">
    <source>
        <dbReference type="ARBA" id="ARBA00023002"/>
    </source>
</evidence>
<evidence type="ECO:0000256" key="1">
    <source>
        <dbReference type="ARBA" id="ARBA00001954"/>
    </source>
</evidence>
<evidence type="ECO:0000256" key="6">
    <source>
        <dbReference type="ARBA" id="ARBA00022723"/>
    </source>
</evidence>
<keyword evidence="13" id="KW-0539">Nucleus</keyword>
<evidence type="ECO:0000256" key="4">
    <source>
        <dbReference type="ARBA" id="ARBA00013246"/>
    </source>
</evidence>
<keyword evidence="5" id="KW-0678">Repressor</keyword>
<protein>
    <recommendedName>
        <fullName evidence="4">[histone H3]-dimethyl-L-lysine(36) demethylase</fullName>
        <ecNumber evidence="4">1.14.11.27</ecNumber>
    </recommendedName>
</protein>
<accession>A0AAD5WFS2</accession>
<name>A0AAD5WFS2_PARTN</name>
<gene>
    <name evidence="15" type="ORF">KIN20_029560</name>
</gene>
<comment type="cofactor">
    <cofactor evidence="1">
        <name>Fe(2+)</name>
        <dbReference type="ChEBI" id="CHEBI:29033"/>
    </cofactor>
</comment>
<keyword evidence="8" id="KW-0223">Dioxygenase</keyword>
<keyword evidence="16" id="KW-1185">Reference proteome</keyword>
<evidence type="ECO:0000256" key="12">
    <source>
        <dbReference type="ARBA" id="ARBA00023163"/>
    </source>
</evidence>
<keyword evidence="12" id="KW-0804">Transcription</keyword>